<keyword evidence="1" id="KW-1133">Transmembrane helix</keyword>
<proteinExistence type="predicted"/>
<reference evidence="2 3" key="1">
    <citation type="submission" date="2020-08" db="EMBL/GenBank/DDBJ databases">
        <title>Functional genomics of gut bacteria from endangered species of beetles.</title>
        <authorList>
            <person name="Carlos-Shanley C."/>
        </authorList>
    </citation>
    <scope>NUCLEOTIDE SEQUENCE [LARGE SCALE GENOMIC DNA]</scope>
    <source>
        <strain evidence="2 3">S00124</strain>
    </source>
</reference>
<feature type="transmembrane region" description="Helical" evidence="1">
    <location>
        <begin position="12"/>
        <end position="35"/>
    </location>
</feature>
<name>A0ABR6RK89_9BURK</name>
<evidence type="ECO:0000256" key="1">
    <source>
        <dbReference type="SAM" id="Phobius"/>
    </source>
</evidence>
<evidence type="ECO:0000313" key="2">
    <source>
        <dbReference type="EMBL" id="MBB6579605.1"/>
    </source>
</evidence>
<dbReference type="EMBL" id="JACHKZ010000033">
    <property type="protein sequence ID" value="MBB6579605.1"/>
    <property type="molecule type" value="Genomic_DNA"/>
</dbReference>
<keyword evidence="3" id="KW-1185">Reference proteome</keyword>
<protein>
    <submittedName>
        <fullName evidence="2">Glucan phosphoethanolaminetransferase (Alkaline phosphatase superfamily)</fullName>
    </submittedName>
</protein>
<gene>
    <name evidence="2" type="ORF">HNP33_003719</name>
</gene>
<evidence type="ECO:0000313" key="3">
    <source>
        <dbReference type="Proteomes" id="UP000562492"/>
    </source>
</evidence>
<comment type="caution">
    <text evidence="2">The sequence shown here is derived from an EMBL/GenBank/DDBJ whole genome shotgun (WGS) entry which is preliminary data.</text>
</comment>
<sequence>MTTKTMTAGIAASAVLGGFAALLLSFIWVAAWSGFTLSVLWGWFVVPMFGLPALSVAQAYGIALVVRAAKGLDTRTEKSPDSFGAALGKACVLAPIACGLLLLLGWVAKAWA</sequence>
<feature type="transmembrane region" description="Helical" evidence="1">
    <location>
        <begin position="41"/>
        <end position="66"/>
    </location>
</feature>
<dbReference type="Proteomes" id="UP000562492">
    <property type="component" value="Unassembled WGS sequence"/>
</dbReference>
<organism evidence="2 3">
    <name type="scientific">Comamonas odontotermitis</name>
    <dbReference type="NCBI Taxonomy" id="379895"/>
    <lineage>
        <taxon>Bacteria</taxon>
        <taxon>Pseudomonadati</taxon>
        <taxon>Pseudomonadota</taxon>
        <taxon>Betaproteobacteria</taxon>
        <taxon>Burkholderiales</taxon>
        <taxon>Comamonadaceae</taxon>
        <taxon>Comamonas</taxon>
    </lineage>
</organism>
<accession>A0ABR6RK89</accession>
<keyword evidence="1" id="KW-0812">Transmembrane</keyword>
<feature type="transmembrane region" description="Helical" evidence="1">
    <location>
        <begin position="87"/>
        <end position="108"/>
    </location>
</feature>
<keyword evidence="1" id="KW-0472">Membrane</keyword>